<dbReference type="PROSITE" id="PS00086">
    <property type="entry name" value="CYTOCHROME_P450"/>
    <property type="match status" value="1"/>
</dbReference>
<dbReference type="GO" id="GO:0016705">
    <property type="term" value="F:oxidoreductase activity, acting on paired donors, with incorporation or reduction of molecular oxygen"/>
    <property type="evidence" value="ECO:0007669"/>
    <property type="project" value="InterPro"/>
</dbReference>
<dbReference type="PANTHER" id="PTHR46696:SF1">
    <property type="entry name" value="CYTOCHROME P450 YJIB-RELATED"/>
    <property type="match status" value="1"/>
</dbReference>
<dbReference type="Proteomes" id="UP000655751">
    <property type="component" value="Unassembled WGS sequence"/>
</dbReference>
<dbReference type="RefSeq" id="WP_196152109.1">
    <property type="nucleotide sequence ID" value="NZ_JADMLG010000012.1"/>
</dbReference>
<dbReference type="PRINTS" id="PR00359">
    <property type="entry name" value="BP450"/>
</dbReference>
<gene>
    <name evidence="8" type="ORF">IT779_26340</name>
</gene>
<evidence type="ECO:0000313" key="9">
    <source>
        <dbReference type="Proteomes" id="UP000655751"/>
    </source>
</evidence>
<dbReference type="EMBL" id="JADMLG010000012">
    <property type="protein sequence ID" value="MBH0779797.1"/>
    <property type="molecule type" value="Genomic_DNA"/>
</dbReference>
<keyword evidence="2 7" id="KW-0349">Heme</keyword>
<keyword evidence="5 7" id="KW-0408">Iron</keyword>
<accession>A0A931N5J8</accession>
<evidence type="ECO:0000256" key="5">
    <source>
        <dbReference type="ARBA" id="ARBA00023004"/>
    </source>
</evidence>
<dbReference type="AlphaFoldDB" id="A0A931N5J8"/>
<dbReference type="GO" id="GO:0004497">
    <property type="term" value="F:monooxygenase activity"/>
    <property type="evidence" value="ECO:0007669"/>
    <property type="project" value="UniProtKB-KW"/>
</dbReference>
<dbReference type="GO" id="GO:0020037">
    <property type="term" value="F:heme binding"/>
    <property type="evidence" value="ECO:0007669"/>
    <property type="project" value="InterPro"/>
</dbReference>
<dbReference type="Pfam" id="PF00067">
    <property type="entry name" value="p450"/>
    <property type="match status" value="1"/>
</dbReference>
<keyword evidence="9" id="KW-1185">Reference proteome</keyword>
<dbReference type="InterPro" id="IPR002397">
    <property type="entry name" value="Cyt_P450_B"/>
</dbReference>
<dbReference type="InterPro" id="IPR017972">
    <property type="entry name" value="Cyt_P450_CS"/>
</dbReference>
<protein>
    <submittedName>
        <fullName evidence="8">Cytochrome P450</fullName>
    </submittedName>
</protein>
<evidence type="ECO:0000313" key="8">
    <source>
        <dbReference type="EMBL" id="MBH0779797.1"/>
    </source>
</evidence>
<dbReference type="Gene3D" id="1.10.630.10">
    <property type="entry name" value="Cytochrome P450"/>
    <property type="match status" value="1"/>
</dbReference>
<name>A0A931N5J8_9NOCA</name>
<evidence type="ECO:0000256" key="7">
    <source>
        <dbReference type="RuleBase" id="RU000461"/>
    </source>
</evidence>
<reference evidence="8" key="1">
    <citation type="submission" date="2020-11" db="EMBL/GenBank/DDBJ databases">
        <title>Nocardia NEAU-351.nov., a novel actinomycete isolated from the cow dung.</title>
        <authorList>
            <person name="Zhang X."/>
        </authorList>
    </citation>
    <scope>NUCLEOTIDE SEQUENCE</scope>
    <source>
        <strain evidence="8">NEAU-351</strain>
    </source>
</reference>
<keyword evidence="4 7" id="KW-0560">Oxidoreductase</keyword>
<dbReference type="PANTHER" id="PTHR46696">
    <property type="entry name" value="P450, PUTATIVE (EUROFUNG)-RELATED"/>
    <property type="match status" value="1"/>
</dbReference>
<organism evidence="8 9">
    <name type="scientific">Nocardia bovistercoris</name>
    <dbReference type="NCBI Taxonomy" id="2785916"/>
    <lineage>
        <taxon>Bacteria</taxon>
        <taxon>Bacillati</taxon>
        <taxon>Actinomycetota</taxon>
        <taxon>Actinomycetes</taxon>
        <taxon>Mycobacteriales</taxon>
        <taxon>Nocardiaceae</taxon>
        <taxon>Nocardia</taxon>
    </lineage>
</organism>
<keyword evidence="6 7" id="KW-0503">Monooxygenase</keyword>
<dbReference type="InterPro" id="IPR001128">
    <property type="entry name" value="Cyt_P450"/>
</dbReference>
<dbReference type="GO" id="GO:0005506">
    <property type="term" value="F:iron ion binding"/>
    <property type="evidence" value="ECO:0007669"/>
    <property type="project" value="InterPro"/>
</dbReference>
<dbReference type="SUPFAM" id="SSF48264">
    <property type="entry name" value="Cytochrome P450"/>
    <property type="match status" value="1"/>
</dbReference>
<evidence type="ECO:0000256" key="4">
    <source>
        <dbReference type="ARBA" id="ARBA00023002"/>
    </source>
</evidence>
<comment type="caution">
    <text evidence="8">The sequence shown here is derived from an EMBL/GenBank/DDBJ whole genome shotgun (WGS) entry which is preliminary data.</text>
</comment>
<evidence type="ECO:0000256" key="1">
    <source>
        <dbReference type="ARBA" id="ARBA00010617"/>
    </source>
</evidence>
<comment type="similarity">
    <text evidence="1 7">Belongs to the cytochrome P450 family.</text>
</comment>
<sequence length="412" mass="46941">MNIAVDNFVYDPFAPEVMSNPLPYYEVLREHFPVYYAEQYDTFFLSRFQDALDFLSMPANVFVTNEGSVFNRPVLLRHNTAATSDPPTAPAMGSHLNYGAPIYELVRQAHGKQLRPGHVKRFEPFVRAMVRSKLDELIERKRFDLVHEFAGVISASTICHLFHIPVENATDVLDNINAMTRTDTDGFVEARAHQFALLEYVRPLVEARRAEGPDGSWPLVDGMLELRVEGRELTDMEIAINLMCVMVGGTETLPKVAAHGLLELRRHPDQLAEVRADLSNNCAVAAEEMNRFCGPAQWFGRTAREKTVVAGQVVEPGQRVVYLTQSANRDPREFDRPDQFRWNRSIPRTLAFGFGQHFCVGIHLARLEERIILQEFLSRIDDYDIDVDEATRNPATFQWGYSHMPVIVRSTF</sequence>
<evidence type="ECO:0000256" key="2">
    <source>
        <dbReference type="ARBA" id="ARBA00022617"/>
    </source>
</evidence>
<proteinExistence type="inferred from homology"/>
<dbReference type="InterPro" id="IPR036396">
    <property type="entry name" value="Cyt_P450_sf"/>
</dbReference>
<evidence type="ECO:0000256" key="3">
    <source>
        <dbReference type="ARBA" id="ARBA00022723"/>
    </source>
</evidence>
<keyword evidence="3 7" id="KW-0479">Metal-binding</keyword>
<evidence type="ECO:0000256" key="6">
    <source>
        <dbReference type="ARBA" id="ARBA00023033"/>
    </source>
</evidence>